<sequence>MKSILSICTRSEFGAQGLIFPQLSLWETSIPNHRFYRFLPLFSMAQFDEERSWDIYAGSKGAFFSLLIPPGSLDILALKLAPSTCWNLLAALFNDPADFLYVASIF</sequence>
<gene>
    <name evidence="1" type="ORF">PRUPE_4G005000</name>
</gene>
<reference evidence="1 2" key="1">
    <citation type="journal article" date="2013" name="Nat. Genet.">
        <title>The high-quality draft genome of peach (Prunus persica) identifies unique patterns of genetic diversity, domestication and genome evolution.</title>
        <authorList>
            <consortium name="International Peach Genome Initiative"/>
            <person name="Verde I."/>
            <person name="Abbott A.G."/>
            <person name="Scalabrin S."/>
            <person name="Jung S."/>
            <person name="Shu S."/>
            <person name="Marroni F."/>
            <person name="Zhebentyayeva T."/>
            <person name="Dettori M.T."/>
            <person name="Grimwood J."/>
            <person name="Cattonaro F."/>
            <person name="Zuccolo A."/>
            <person name="Rossini L."/>
            <person name="Jenkins J."/>
            <person name="Vendramin E."/>
            <person name="Meisel L.A."/>
            <person name="Decroocq V."/>
            <person name="Sosinski B."/>
            <person name="Prochnik S."/>
            <person name="Mitros T."/>
            <person name="Policriti A."/>
            <person name="Cipriani G."/>
            <person name="Dondini L."/>
            <person name="Ficklin S."/>
            <person name="Goodstein D.M."/>
            <person name="Xuan P."/>
            <person name="Del Fabbro C."/>
            <person name="Aramini V."/>
            <person name="Copetti D."/>
            <person name="Gonzalez S."/>
            <person name="Horner D.S."/>
            <person name="Falchi R."/>
            <person name="Lucas S."/>
            <person name="Mica E."/>
            <person name="Maldonado J."/>
            <person name="Lazzari B."/>
            <person name="Bielenberg D."/>
            <person name="Pirona R."/>
            <person name="Miculan M."/>
            <person name="Barakat A."/>
            <person name="Testolin R."/>
            <person name="Stella A."/>
            <person name="Tartarini S."/>
            <person name="Tonutti P."/>
            <person name="Arus P."/>
            <person name="Orellana A."/>
            <person name="Wells C."/>
            <person name="Main D."/>
            <person name="Vizzotto G."/>
            <person name="Silva H."/>
            <person name="Salamini F."/>
            <person name="Schmutz J."/>
            <person name="Morgante M."/>
            <person name="Rokhsar D.S."/>
        </authorList>
    </citation>
    <scope>NUCLEOTIDE SEQUENCE [LARGE SCALE GENOMIC DNA]</scope>
    <source>
        <strain evidence="2">cv. Nemared</strain>
    </source>
</reference>
<dbReference type="EMBL" id="CM007654">
    <property type="protein sequence ID" value="ONI09718.1"/>
    <property type="molecule type" value="Genomic_DNA"/>
</dbReference>
<organism evidence="1 2">
    <name type="scientific">Prunus persica</name>
    <name type="common">Peach</name>
    <name type="synonym">Amygdalus persica</name>
    <dbReference type="NCBI Taxonomy" id="3760"/>
    <lineage>
        <taxon>Eukaryota</taxon>
        <taxon>Viridiplantae</taxon>
        <taxon>Streptophyta</taxon>
        <taxon>Embryophyta</taxon>
        <taxon>Tracheophyta</taxon>
        <taxon>Spermatophyta</taxon>
        <taxon>Magnoliopsida</taxon>
        <taxon>eudicotyledons</taxon>
        <taxon>Gunneridae</taxon>
        <taxon>Pentapetalae</taxon>
        <taxon>rosids</taxon>
        <taxon>fabids</taxon>
        <taxon>Rosales</taxon>
        <taxon>Rosaceae</taxon>
        <taxon>Amygdaloideae</taxon>
        <taxon>Amygdaleae</taxon>
        <taxon>Prunus</taxon>
    </lineage>
</organism>
<evidence type="ECO:0000313" key="1">
    <source>
        <dbReference type="EMBL" id="ONI09718.1"/>
    </source>
</evidence>
<dbReference type="Proteomes" id="UP000006882">
    <property type="component" value="Chromosome G4"/>
</dbReference>
<evidence type="ECO:0000313" key="2">
    <source>
        <dbReference type="Proteomes" id="UP000006882"/>
    </source>
</evidence>
<name>A0A251PDS2_PRUPE</name>
<protein>
    <submittedName>
        <fullName evidence="1">Uncharacterized protein</fullName>
    </submittedName>
</protein>
<dbReference type="AlphaFoldDB" id="A0A251PDS2"/>
<dbReference type="Gramene" id="ONI09718">
    <property type="protein sequence ID" value="ONI09718"/>
    <property type="gene ID" value="PRUPE_4G005000"/>
</dbReference>
<proteinExistence type="predicted"/>
<accession>A0A251PDS2</accession>
<keyword evidence="2" id="KW-1185">Reference proteome</keyword>